<keyword evidence="5 8" id="KW-0804">Transcription</keyword>
<dbReference type="Gene3D" id="6.10.250.2620">
    <property type="match status" value="1"/>
</dbReference>
<comment type="subcellular location">
    <subcellularLocation>
        <location evidence="1 8">Nucleus</location>
    </subcellularLocation>
</comment>
<dbReference type="GO" id="GO:0003712">
    <property type="term" value="F:transcription coregulator activity"/>
    <property type="evidence" value="ECO:0007669"/>
    <property type="project" value="InterPro"/>
</dbReference>
<evidence type="ECO:0000256" key="6">
    <source>
        <dbReference type="ARBA" id="ARBA00023242"/>
    </source>
</evidence>
<dbReference type="GO" id="GO:0006357">
    <property type="term" value="P:regulation of transcription by RNA polymerase II"/>
    <property type="evidence" value="ECO:0007669"/>
    <property type="project" value="InterPro"/>
</dbReference>
<keyword evidence="8" id="KW-0010">Activator</keyword>
<gene>
    <name evidence="8" type="primary">MED17</name>
    <name evidence="9" type="ORF">GSTUAT00004176001</name>
</gene>
<dbReference type="PANTHER" id="PTHR13114">
    <property type="entry name" value="MEDIATOR OF RNA POLYMERASE II TRANSCRIPTION SUBUNIT 17"/>
    <property type="match status" value="1"/>
</dbReference>
<dbReference type="GO" id="GO:0070847">
    <property type="term" value="C:core mediator complex"/>
    <property type="evidence" value="ECO:0007669"/>
    <property type="project" value="TreeGrafter"/>
</dbReference>
<keyword evidence="6 8" id="KW-0539">Nucleus</keyword>
<comment type="subunit">
    <text evidence="8">Component of the Mediator complex.</text>
</comment>
<evidence type="ECO:0000313" key="10">
    <source>
        <dbReference type="Proteomes" id="UP001412239"/>
    </source>
</evidence>
<dbReference type="Proteomes" id="UP001412239">
    <property type="component" value="Unassembled WGS sequence"/>
</dbReference>
<dbReference type="Pfam" id="PF10156">
    <property type="entry name" value="Med17"/>
    <property type="match status" value="1"/>
</dbReference>
<comment type="similarity">
    <text evidence="2 8">Belongs to the Mediator complex subunit 17 family.</text>
</comment>
<name>A0A292PY53_9PEZI</name>
<keyword evidence="4 8" id="KW-0805">Transcription regulation</keyword>
<sequence>MNSNQLLLSLKSWPEDDPELKSVSSLIKRIQDQRGHFRDVNESILRSEIEEGREVDALFGNSPVEENEEGASNSVLAAGEELDRVTQLKKAKEEMSELVGYALNDALFGLDYVSLLVSLHSPEAGSLSMSPVLKRSVPVGSLGFDKVQRKADPKSVKEDLAISHAWKVEGLNSAADTLMGASKGLGDEVEKEARYWEHILAIREDGWVVTRMPGERGTLSVRFGFAESAAEYKSKGVGALRRGEDGNVVMDDVATTGSHGKAMLRVRVLENGEVKGSSVQSGNKRSGSVKDMIQRARNFIYEDELFFEIAREARLMANLGVRTSEDAVTIDLGGGRSIAIDMAPLDDGDVVLDIHNPDSNLAQGVVMAFRILLSYNHRMSLRKRSKPPPPLTQRRVVFPALRMVTPITTHLLHHQHQLNLQNLLRHLIKVVKSAGMIAAFVTKPRHNCLKPVIKNVETAVEAFLERIESEATVKLPGGWKVEINMRTTLSHPLYGTGYIIGTSHDGVSARLMGENIFTSSKEMEMYLFWCLERSIVNEVRYTNDKWEQIAQSNEMWSIDKSTRRIRISVDRTGLSIITGTTGGKDNRVVWDGSDMGRTLQDLLNHPEW</sequence>
<comment type="function">
    <text evidence="8">Component of the Mediator complex, a coactivator involved in the regulated transcription of nearly all RNA polymerase II-dependent genes. Mediator functions as a bridge to convey information from gene-specific regulatory proteins to the basal RNA polymerase II transcription machinery. Mediator is recruited to promoters by direct interactions with regulatory proteins and serves as a scaffold for the assembly of a functional preinitiation complex with RNA polymerase II and the general transcription factors.</text>
</comment>
<proteinExistence type="inferred from homology"/>
<protein>
    <recommendedName>
        <fullName evidence="3 8">Mediator of RNA polymerase II transcription subunit 17</fullName>
    </recommendedName>
    <alternativeName>
        <fullName evidence="7 8">Mediator complex subunit 17</fullName>
    </alternativeName>
</protein>
<dbReference type="GO" id="GO:0016592">
    <property type="term" value="C:mediator complex"/>
    <property type="evidence" value="ECO:0007669"/>
    <property type="project" value="InterPro"/>
</dbReference>
<evidence type="ECO:0000313" key="9">
    <source>
        <dbReference type="EMBL" id="CUS11721.1"/>
    </source>
</evidence>
<dbReference type="PANTHER" id="PTHR13114:SF7">
    <property type="entry name" value="MEDIATOR OF RNA POLYMERASE II TRANSCRIPTION SUBUNIT 17"/>
    <property type="match status" value="1"/>
</dbReference>
<evidence type="ECO:0000256" key="4">
    <source>
        <dbReference type="ARBA" id="ARBA00023015"/>
    </source>
</evidence>
<dbReference type="EMBL" id="LN891013">
    <property type="protein sequence ID" value="CUS11721.1"/>
    <property type="molecule type" value="Genomic_DNA"/>
</dbReference>
<evidence type="ECO:0000256" key="3">
    <source>
        <dbReference type="ARBA" id="ARBA00019610"/>
    </source>
</evidence>
<reference evidence="9" key="1">
    <citation type="submission" date="2015-10" db="EMBL/GenBank/DDBJ databases">
        <authorList>
            <person name="Regsiter A."/>
            <person name="william w."/>
        </authorList>
    </citation>
    <scope>NUCLEOTIDE SEQUENCE</scope>
    <source>
        <strain evidence="9">Montdore</strain>
    </source>
</reference>
<evidence type="ECO:0000256" key="1">
    <source>
        <dbReference type="ARBA" id="ARBA00004123"/>
    </source>
</evidence>
<organism evidence="9 10">
    <name type="scientific">Tuber aestivum</name>
    <name type="common">summer truffle</name>
    <dbReference type="NCBI Taxonomy" id="59557"/>
    <lineage>
        <taxon>Eukaryota</taxon>
        <taxon>Fungi</taxon>
        <taxon>Dikarya</taxon>
        <taxon>Ascomycota</taxon>
        <taxon>Pezizomycotina</taxon>
        <taxon>Pezizomycetes</taxon>
        <taxon>Pezizales</taxon>
        <taxon>Tuberaceae</taxon>
        <taxon>Tuber</taxon>
    </lineage>
</organism>
<evidence type="ECO:0000256" key="8">
    <source>
        <dbReference type="RuleBase" id="RU364140"/>
    </source>
</evidence>
<keyword evidence="10" id="KW-1185">Reference proteome</keyword>
<evidence type="ECO:0000256" key="7">
    <source>
        <dbReference type="ARBA" id="ARBA00032014"/>
    </source>
</evidence>
<dbReference type="InterPro" id="IPR019313">
    <property type="entry name" value="Mediator_Med17"/>
</dbReference>
<dbReference type="AlphaFoldDB" id="A0A292PY53"/>
<accession>A0A292PY53</accession>
<evidence type="ECO:0000256" key="5">
    <source>
        <dbReference type="ARBA" id="ARBA00023163"/>
    </source>
</evidence>
<evidence type="ECO:0000256" key="2">
    <source>
        <dbReference type="ARBA" id="ARBA00005635"/>
    </source>
</evidence>